<name>A0A4Q7N5H3_9BACT</name>
<sequence length="140" mass="16408">MGVELEEIALFGFFKLNNRTILIQENDLVNIQTLTNDLSPIPIDSQKLQRLGFLRHPNGIYFRQQGSVEFLLRPLKNGQWEFCIDESKRIRILSYIHQLQRLWFALFDDHLFIPPQEKAAKEKKKSGQSGSRQKKAGIRR</sequence>
<organism evidence="2 3">
    <name type="scientific">Pseudobacter ginsenosidimutans</name>
    <dbReference type="NCBI Taxonomy" id="661488"/>
    <lineage>
        <taxon>Bacteria</taxon>
        <taxon>Pseudomonadati</taxon>
        <taxon>Bacteroidota</taxon>
        <taxon>Chitinophagia</taxon>
        <taxon>Chitinophagales</taxon>
        <taxon>Chitinophagaceae</taxon>
        <taxon>Pseudobacter</taxon>
    </lineage>
</organism>
<dbReference type="OrthoDB" id="649619at2"/>
<protein>
    <submittedName>
        <fullName evidence="2">Uncharacterized protein</fullName>
    </submittedName>
</protein>
<gene>
    <name evidence="2" type="ORF">EV199_2159</name>
</gene>
<proteinExistence type="predicted"/>
<feature type="compositionally biased region" description="Basic residues" evidence="1">
    <location>
        <begin position="121"/>
        <end position="140"/>
    </location>
</feature>
<accession>A0A4Q7N5H3</accession>
<comment type="caution">
    <text evidence="2">The sequence shown here is derived from an EMBL/GenBank/DDBJ whole genome shotgun (WGS) entry which is preliminary data.</text>
</comment>
<dbReference type="Proteomes" id="UP000293874">
    <property type="component" value="Unassembled WGS sequence"/>
</dbReference>
<feature type="region of interest" description="Disordered" evidence="1">
    <location>
        <begin position="118"/>
        <end position="140"/>
    </location>
</feature>
<dbReference type="EMBL" id="SGXA01000001">
    <property type="protein sequence ID" value="RZS76279.1"/>
    <property type="molecule type" value="Genomic_DNA"/>
</dbReference>
<dbReference type="AlphaFoldDB" id="A0A4Q7N5H3"/>
<evidence type="ECO:0000313" key="3">
    <source>
        <dbReference type="Proteomes" id="UP000293874"/>
    </source>
</evidence>
<reference evidence="2 3" key="1">
    <citation type="submission" date="2019-02" db="EMBL/GenBank/DDBJ databases">
        <title>Genomic Encyclopedia of Type Strains, Phase IV (KMG-IV): sequencing the most valuable type-strain genomes for metagenomic binning, comparative biology and taxonomic classification.</title>
        <authorList>
            <person name="Goeker M."/>
        </authorList>
    </citation>
    <scope>NUCLEOTIDE SEQUENCE [LARGE SCALE GENOMIC DNA]</scope>
    <source>
        <strain evidence="2 3">DSM 18116</strain>
    </source>
</reference>
<dbReference type="RefSeq" id="WP_130540586.1">
    <property type="nucleotide sequence ID" value="NZ_CP042431.1"/>
</dbReference>
<evidence type="ECO:0000313" key="2">
    <source>
        <dbReference type="EMBL" id="RZS76279.1"/>
    </source>
</evidence>
<keyword evidence="3" id="KW-1185">Reference proteome</keyword>
<evidence type="ECO:0000256" key="1">
    <source>
        <dbReference type="SAM" id="MobiDB-lite"/>
    </source>
</evidence>